<accession>A0A2P2N716</accession>
<dbReference type="EMBL" id="GGEC01057746">
    <property type="protein sequence ID" value="MBX38230.1"/>
    <property type="molecule type" value="Transcribed_RNA"/>
</dbReference>
<protein>
    <submittedName>
        <fullName evidence="1">Uncharacterized protein</fullName>
    </submittedName>
</protein>
<reference evidence="1" key="1">
    <citation type="submission" date="2018-02" db="EMBL/GenBank/DDBJ databases">
        <title>Rhizophora mucronata_Transcriptome.</title>
        <authorList>
            <person name="Meera S.P."/>
            <person name="Sreeshan A."/>
            <person name="Augustine A."/>
        </authorList>
    </citation>
    <scope>NUCLEOTIDE SEQUENCE</scope>
    <source>
        <tissue evidence="1">Leaf</tissue>
    </source>
</reference>
<name>A0A2P2N716_RHIMU</name>
<proteinExistence type="predicted"/>
<organism evidence="1">
    <name type="scientific">Rhizophora mucronata</name>
    <name type="common">Asiatic mangrove</name>
    <dbReference type="NCBI Taxonomy" id="61149"/>
    <lineage>
        <taxon>Eukaryota</taxon>
        <taxon>Viridiplantae</taxon>
        <taxon>Streptophyta</taxon>
        <taxon>Embryophyta</taxon>
        <taxon>Tracheophyta</taxon>
        <taxon>Spermatophyta</taxon>
        <taxon>Magnoliopsida</taxon>
        <taxon>eudicotyledons</taxon>
        <taxon>Gunneridae</taxon>
        <taxon>Pentapetalae</taxon>
        <taxon>rosids</taxon>
        <taxon>fabids</taxon>
        <taxon>Malpighiales</taxon>
        <taxon>Rhizophoraceae</taxon>
        <taxon>Rhizophora</taxon>
    </lineage>
</organism>
<sequence length="19" mass="2220">MVIRPCWPRRNGMEGASCR</sequence>
<evidence type="ECO:0000313" key="1">
    <source>
        <dbReference type="EMBL" id="MBX38230.1"/>
    </source>
</evidence>
<dbReference type="AlphaFoldDB" id="A0A2P2N716"/>